<organism evidence="1 2">
    <name type="scientific">Archangium violaceum Cb vi76</name>
    <dbReference type="NCBI Taxonomy" id="1406225"/>
    <lineage>
        <taxon>Bacteria</taxon>
        <taxon>Pseudomonadati</taxon>
        <taxon>Myxococcota</taxon>
        <taxon>Myxococcia</taxon>
        <taxon>Myxococcales</taxon>
        <taxon>Cystobacterineae</taxon>
        <taxon>Archangiaceae</taxon>
        <taxon>Archangium</taxon>
    </lineage>
</organism>
<protein>
    <recommendedName>
        <fullName evidence="3">DUF4230 domain-containing protein</fullName>
    </recommendedName>
</protein>
<reference evidence="1 2" key="1">
    <citation type="submission" date="2014-07" db="EMBL/GenBank/DDBJ databases">
        <title>Draft Genome Sequence of Gephyronic Acid Producer, Cystobacter violaceus Strain Cb vi76.</title>
        <authorList>
            <person name="Stevens D.C."/>
            <person name="Young J."/>
            <person name="Carmichael R."/>
            <person name="Tan J."/>
            <person name="Taylor R.E."/>
        </authorList>
    </citation>
    <scope>NUCLEOTIDE SEQUENCE [LARGE SCALE GENOMIC DNA]</scope>
    <source>
        <strain evidence="1 2">Cb vi76</strain>
    </source>
</reference>
<dbReference type="EMBL" id="JPMI01000270">
    <property type="protein sequence ID" value="KFA88975.1"/>
    <property type="molecule type" value="Genomic_DNA"/>
</dbReference>
<dbReference type="InterPro" id="IPR025324">
    <property type="entry name" value="DUF4230"/>
</dbReference>
<dbReference type="RefSeq" id="WP_084610594.1">
    <property type="nucleotide sequence ID" value="NZ_JPMI01000270.1"/>
</dbReference>
<gene>
    <name evidence="1" type="ORF">Q664_37995</name>
</gene>
<proteinExistence type="predicted"/>
<dbReference type="Pfam" id="PF14014">
    <property type="entry name" value="DUF4230"/>
    <property type="match status" value="1"/>
</dbReference>
<sequence length="206" mass="22793">MLRLISRVLLVLVALIAGAVGSFLFLRPKPPALPDTPALVTRVREVARLETLQVSLYKKVDFSPQPQATDALWKDVINWARYTIHTPIGRAIVFADVHLGYDFGQLDGSAMRIQGTRVDVVLPPVEVKVELKPGETEIIGSNLDSAQTTLLLEKAREAFEREVKGDNRLKERARRSAENTLRVLFFSAGFREVNVVDVLPPPATAG</sequence>
<dbReference type="AlphaFoldDB" id="A0A084SKJ0"/>
<comment type="caution">
    <text evidence="1">The sequence shown here is derived from an EMBL/GenBank/DDBJ whole genome shotgun (WGS) entry which is preliminary data.</text>
</comment>
<evidence type="ECO:0000313" key="2">
    <source>
        <dbReference type="Proteomes" id="UP000028547"/>
    </source>
</evidence>
<evidence type="ECO:0008006" key="3">
    <source>
        <dbReference type="Google" id="ProtNLM"/>
    </source>
</evidence>
<evidence type="ECO:0000313" key="1">
    <source>
        <dbReference type="EMBL" id="KFA88975.1"/>
    </source>
</evidence>
<dbReference type="Proteomes" id="UP000028547">
    <property type="component" value="Unassembled WGS sequence"/>
</dbReference>
<name>A0A084SKJ0_9BACT</name>
<accession>A0A084SKJ0</accession>